<evidence type="ECO:0000313" key="1">
    <source>
        <dbReference type="EMBL" id="AHM74118.2"/>
    </source>
</evidence>
<dbReference type="Proteomes" id="UP000230961">
    <property type="component" value="Chromosome"/>
</dbReference>
<accession>A0A7U4GFM8</accession>
<protein>
    <submittedName>
        <fullName evidence="1">Uncharacterized protein</fullName>
    </submittedName>
</protein>
<proteinExistence type="predicted"/>
<evidence type="ECO:0000313" key="2">
    <source>
        <dbReference type="Proteomes" id="UP000230961"/>
    </source>
</evidence>
<organism evidence="1 2">
    <name type="scientific">Yersinia enterocolitica LC20</name>
    <dbReference type="NCBI Taxonomy" id="1443113"/>
    <lineage>
        <taxon>Bacteria</taxon>
        <taxon>Pseudomonadati</taxon>
        <taxon>Pseudomonadota</taxon>
        <taxon>Gammaproteobacteria</taxon>
        <taxon>Enterobacterales</taxon>
        <taxon>Yersiniaceae</taxon>
        <taxon>Yersinia</taxon>
    </lineage>
</organism>
<gene>
    <name evidence="1" type="ORF">LC20_02865</name>
</gene>
<dbReference type="EMBL" id="CP007448">
    <property type="protein sequence ID" value="AHM74118.2"/>
    <property type="molecule type" value="Genomic_DNA"/>
</dbReference>
<dbReference type="KEGG" id="yel:LC20_02865"/>
<dbReference type="AlphaFoldDB" id="A0A7U4GFM8"/>
<reference evidence="1 2" key="1">
    <citation type="submission" date="2017-11" db="EMBL/GenBank/DDBJ databases">
        <title>The complete genome sequence and comparative genome analysis of Yersinia enterocolitica strain LC20.</title>
        <authorList>
            <person name="Shi G."/>
            <person name="Su M."/>
            <person name="Liang J."/>
            <person name="Gu W."/>
            <person name="Xiao Y."/>
            <person name="Zhang Z."/>
            <person name="Qiu H."/>
            <person name="Duan R."/>
            <person name="Zhang Z."/>
            <person name="Li Y."/>
            <person name="Zhang X."/>
            <person name="Ling Y."/>
            <person name="Song L."/>
            <person name="Chen M."/>
            <person name="Zhao Y."/>
            <person name="Wu J."/>
            <person name="Jing H."/>
            <person name="Xiao J."/>
            <person name="Wang X."/>
        </authorList>
    </citation>
    <scope>NUCLEOTIDE SEQUENCE [LARGE SCALE GENOMIC DNA]</scope>
    <source>
        <strain evidence="1 2">LC20</strain>
    </source>
</reference>
<sequence length="84" mass="9116">MVRVDGQDTKLFYAGSVANAQMTMHRNYPHGWEYNYGADNSAKIFSADLAITPTLAGFTGMKGAITDDAQINGSVTLSLPLRFN</sequence>
<name>A0A7U4GFM8_YEREN</name>